<evidence type="ECO:0000313" key="1">
    <source>
        <dbReference type="EMBL" id="KAF2114356.1"/>
    </source>
</evidence>
<dbReference type="AlphaFoldDB" id="A0A6A5Z5G2"/>
<proteinExistence type="predicted"/>
<dbReference type="EMBL" id="ML977325">
    <property type="protein sequence ID" value="KAF2114356.1"/>
    <property type="molecule type" value="Genomic_DNA"/>
</dbReference>
<dbReference type="InterPro" id="IPR036390">
    <property type="entry name" value="WH_DNA-bd_sf"/>
</dbReference>
<evidence type="ECO:0008006" key="3">
    <source>
        <dbReference type="Google" id="ProtNLM"/>
    </source>
</evidence>
<dbReference type="InterPro" id="IPR021660">
    <property type="entry name" value="DUF3253"/>
</dbReference>
<sequence length="102" mass="11812">MPLDHVQRGIVVRRLEELLQKRAWPKTICPSEAARALSPDELGSLNAESWRETMDDIRKVVWEMRAEEQVEVLQRGEVVITDELADVRGPIRVRSKKSYDTE</sequence>
<dbReference type="Pfam" id="PF11625">
    <property type="entry name" value="DUF3253"/>
    <property type="match status" value="1"/>
</dbReference>
<reference evidence="1" key="1">
    <citation type="journal article" date="2020" name="Stud. Mycol.">
        <title>101 Dothideomycetes genomes: a test case for predicting lifestyles and emergence of pathogens.</title>
        <authorList>
            <person name="Haridas S."/>
            <person name="Albert R."/>
            <person name="Binder M."/>
            <person name="Bloem J."/>
            <person name="Labutti K."/>
            <person name="Salamov A."/>
            <person name="Andreopoulos B."/>
            <person name="Baker S."/>
            <person name="Barry K."/>
            <person name="Bills G."/>
            <person name="Bluhm B."/>
            <person name="Cannon C."/>
            <person name="Castanera R."/>
            <person name="Culley D."/>
            <person name="Daum C."/>
            <person name="Ezra D."/>
            <person name="Gonzalez J."/>
            <person name="Henrissat B."/>
            <person name="Kuo A."/>
            <person name="Liang C."/>
            <person name="Lipzen A."/>
            <person name="Lutzoni F."/>
            <person name="Magnuson J."/>
            <person name="Mondo S."/>
            <person name="Nolan M."/>
            <person name="Ohm R."/>
            <person name="Pangilinan J."/>
            <person name="Park H.-J."/>
            <person name="Ramirez L."/>
            <person name="Alfaro M."/>
            <person name="Sun H."/>
            <person name="Tritt A."/>
            <person name="Yoshinaga Y."/>
            <person name="Zwiers L.-H."/>
            <person name="Turgeon B."/>
            <person name="Goodwin S."/>
            <person name="Spatafora J."/>
            <person name="Crous P."/>
            <person name="Grigoriev I."/>
        </authorList>
    </citation>
    <scope>NUCLEOTIDE SEQUENCE</scope>
    <source>
        <strain evidence="1">CBS 627.86</strain>
    </source>
</reference>
<gene>
    <name evidence="1" type="ORF">BDV96DRAFT_647064</name>
</gene>
<dbReference type="SUPFAM" id="SSF46785">
    <property type="entry name" value="Winged helix' DNA-binding domain"/>
    <property type="match status" value="1"/>
</dbReference>
<organism evidence="1 2">
    <name type="scientific">Lophiotrema nucula</name>
    <dbReference type="NCBI Taxonomy" id="690887"/>
    <lineage>
        <taxon>Eukaryota</taxon>
        <taxon>Fungi</taxon>
        <taxon>Dikarya</taxon>
        <taxon>Ascomycota</taxon>
        <taxon>Pezizomycotina</taxon>
        <taxon>Dothideomycetes</taxon>
        <taxon>Pleosporomycetidae</taxon>
        <taxon>Pleosporales</taxon>
        <taxon>Lophiotremataceae</taxon>
        <taxon>Lophiotrema</taxon>
    </lineage>
</organism>
<name>A0A6A5Z5G2_9PLEO</name>
<dbReference type="InterPro" id="IPR036388">
    <property type="entry name" value="WH-like_DNA-bd_sf"/>
</dbReference>
<accession>A0A6A5Z5G2</accession>
<dbReference type="Proteomes" id="UP000799770">
    <property type="component" value="Unassembled WGS sequence"/>
</dbReference>
<dbReference type="OrthoDB" id="2563170at2759"/>
<evidence type="ECO:0000313" key="2">
    <source>
        <dbReference type="Proteomes" id="UP000799770"/>
    </source>
</evidence>
<dbReference type="Gene3D" id="1.10.10.10">
    <property type="entry name" value="Winged helix-like DNA-binding domain superfamily/Winged helix DNA-binding domain"/>
    <property type="match status" value="1"/>
</dbReference>
<protein>
    <recommendedName>
        <fullName evidence="3">DUF3253 domain-containing protein</fullName>
    </recommendedName>
</protein>
<keyword evidence="2" id="KW-1185">Reference proteome</keyword>